<comment type="caution">
    <text evidence="10">The sequence shown here is derived from an EMBL/GenBank/DDBJ whole genome shotgun (WGS) entry which is preliminary data.</text>
</comment>
<accession>A0ABP9V3W0</accession>
<comment type="similarity">
    <text evidence="1 7">Belongs to the peptidase S11 family.</text>
</comment>
<name>A0ABP9V3W0_9BACT</name>
<gene>
    <name evidence="10" type="primary">dacF</name>
    <name evidence="10" type="ORF">Rhal01_01497</name>
</gene>
<proteinExistence type="inferred from homology"/>
<evidence type="ECO:0000256" key="4">
    <source>
        <dbReference type="ARBA" id="ARBA00022960"/>
    </source>
</evidence>
<dbReference type="PROSITE" id="PS51257">
    <property type="entry name" value="PROKAR_LIPOPROTEIN"/>
    <property type="match status" value="1"/>
</dbReference>
<dbReference type="RefSeq" id="WP_346188140.1">
    <property type="nucleotide sequence ID" value="NZ_BAABRL010000004.1"/>
</dbReference>
<dbReference type="PANTHER" id="PTHR21581">
    <property type="entry name" value="D-ALANYL-D-ALANINE CARBOXYPEPTIDASE"/>
    <property type="match status" value="1"/>
</dbReference>
<dbReference type="GO" id="GO:0004180">
    <property type="term" value="F:carboxypeptidase activity"/>
    <property type="evidence" value="ECO:0007669"/>
    <property type="project" value="UniProtKB-KW"/>
</dbReference>
<dbReference type="PRINTS" id="PR00725">
    <property type="entry name" value="DADACBPTASE1"/>
</dbReference>
<feature type="chain" id="PRO_5046728619" evidence="8">
    <location>
        <begin position="26"/>
        <end position="293"/>
    </location>
</feature>
<dbReference type="InterPro" id="IPR012338">
    <property type="entry name" value="Beta-lactam/transpept-like"/>
</dbReference>
<dbReference type="InterPro" id="IPR001967">
    <property type="entry name" value="Peptidase_S11_N"/>
</dbReference>
<dbReference type="SUPFAM" id="SSF56601">
    <property type="entry name" value="beta-lactamase/transpeptidase-like"/>
    <property type="match status" value="1"/>
</dbReference>
<keyword evidence="4" id="KW-0133">Cell shape</keyword>
<dbReference type="Proteomes" id="UP001424741">
    <property type="component" value="Unassembled WGS sequence"/>
</dbReference>
<organism evidence="10 11">
    <name type="scientific">Rubritalea halochordaticola</name>
    <dbReference type="NCBI Taxonomy" id="714537"/>
    <lineage>
        <taxon>Bacteria</taxon>
        <taxon>Pseudomonadati</taxon>
        <taxon>Verrucomicrobiota</taxon>
        <taxon>Verrucomicrobiia</taxon>
        <taxon>Verrucomicrobiales</taxon>
        <taxon>Rubritaleaceae</taxon>
        <taxon>Rubritalea</taxon>
    </lineage>
</organism>
<evidence type="ECO:0000256" key="2">
    <source>
        <dbReference type="ARBA" id="ARBA00022729"/>
    </source>
</evidence>
<keyword evidence="10" id="KW-0121">Carboxypeptidase</keyword>
<dbReference type="Gene3D" id="3.40.710.10">
    <property type="entry name" value="DD-peptidase/beta-lactamase superfamily"/>
    <property type="match status" value="1"/>
</dbReference>
<evidence type="ECO:0000256" key="7">
    <source>
        <dbReference type="RuleBase" id="RU004016"/>
    </source>
</evidence>
<reference evidence="10 11" key="1">
    <citation type="submission" date="2024-02" db="EMBL/GenBank/DDBJ databases">
        <title>Rubritalea halochordaticola NBRC 107102.</title>
        <authorList>
            <person name="Ichikawa N."/>
            <person name="Katano-Makiyama Y."/>
            <person name="Hidaka K."/>
        </authorList>
    </citation>
    <scope>NUCLEOTIDE SEQUENCE [LARGE SCALE GENOMIC DNA]</scope>
    <source>
        <strain evidence="10 11">NBRC 107102</strain>
    </source>
</reference>
<keyword evidence="5" id="KW-0573">Peptidoglycan synthesis</keyword>
<dbReference type="InterPro" id="IPR018044">
    <property type="entry name" value="Peptidase_S11"/>
</dbReference>
<evidence type="ECO:0000256" key="3">
    <source>
        <dbReference type="ARBA" id="ARBA00022801"/>
    </source>
</evidence>
<keyword evidence="11" id="KW-1185">Reference proteome</keyword>
<evidence type="ECO:0000256" key="6">
    <source>
        <dbReference type="ARBA" id="ARBA00023316"/>
    </source>
</evidence>
<keyword evidence="2 8" id="KW-0732">Signal</keyword>
<keyword evidence="10" id="KW-0645">Protease</keyword>
<evidence type="ECO:0000256" key="5">
    <source>
        <dbReference type="ARBA" id="ARBA00022984"/>
    </source>
</evidence>
<protein>
    <submittedName>
        <fullName evidence="10">D-alanyl-D-alanine carboxypeptidase DacF</fullName>
    </submittedName>
</protein>
<evidence type="ECO:0000313" key="11">
    <source>
        <dbReference type="Proteomes" id="UP001424741"/>
    </source>
</evidence>
<feature type="domain" description="Peptidase S11 D-alanyl-D-alanine carboxypeptidase A N-terminal" evidence="9">
    <location>
        <begin position="46"/>
        <end position="271"/>
    </location>
</feature>
<dbReference type="Pfam" id="PF00768">
    <property type="entry name" value="Peptidase_S11"/>
    <property type="match status" value="1"/>
</dbReference>
<evidence type="ECO:0000256" key="8">
    <source>
        <dbReference type="SAM" id="SignalP"/>
    </source>
</evidence>
<dbReference type="PANTHER" id="PTHR21581:SF6">
    <property type="entry name" value="TRAFFICKING PROTEIN PARTICLE COMPLEX SUBUNIT 12"/>
    <property type="match status" value="1"/>
</dbReference>
<dbReference type="EMBL" id="BAABRL010000004">
    <property type="protein sequence ID" value="GAA5495322.1"/>
    <property type="molecule type" value="Genomic_DNA"/>
</dbReference>
<feature type="signal peptide" evidence="8">
    <location>
        <begin position="1"/>
        <end position="25"/>
    </location>
</feature>
<evidence type="ECO:0000259" key="9">
    <source>
        <dbReference type="Pfam" id="PF00768"/>
    </source>
</evidence>
<sequence length="293" mass="32329">MISRFLMLSFLSIFTISCSSTQTIAQQGVDQTAAQEPVRIATIPRSQAPSVYAKRAIVVDYDTGRILHEKNAHQRCAIASTQKLLTALCVLDAGSTQNKVTVQKTDTLVEPTKIYIKPGETYTRYDLLKALTVKSGNDVARALARDVAGSQQSFANVMNRKARSLGMRNSHFVNPHGLTENGQYSTAYDLAILSRAAFSNPTIRSFTHIKGYYFFHPDGKRKWLDNTNKVLKRVPYCNGMKTGTTKASGRCLVSSGTYNGRTAIVVVLGSNSANVWNDSEKLLRWALERPAAQ</sequence>
<keyword evidence="3" id="KW-0378">Hydrolase</keyword>
<evidence type="ECO:0000256" key="1">
    <source>
        <dbReference type="ARBA" id="ARBA00007164"/>
    </source>
</evidence>
<keyword evidence="6" id="KW-0961">Cell wall biogenesis/degradation</keyword>
<evidence type="ECO:0000313" key="10">
    <source>
        <dbReference type="EMBL" id="GAA5495322.1"/>
    </source>
</evidence>